<dbReference type="AlphaFoldDB" id="A0A3L6QCS9"/>
<feature type="region of interest" description="Disordered" evidence="2">
    <location>
        <begin position="714"/>
        <end position="768"/>
    </location>
</feature>
<dbReference type="Proteomes" id="UP000275267">
    <property type="component" value="Unassembled WGS sequence"/>
</dbReference>
<dbReference type="PANTHER" id="PTHR31071">
    <property type="entry name" value="GB|AAF24581.1"/>
    <property type="match status" value="1"/>
</dbReference>
<dbReference type="PANTHER" id="PTHR31071:SF63">
    <property type="entry name" value="OS02G0506100 PROTEIN"/>
    <property type="match status" value="1"/>
</dbReference>
<feature type="compositionally biased region" description="Acidic residues" evidence="2">
    <location>
        <begin position="749"/>
        <end position="758"/>
    </location>
</feature>
<feature type="compositionally biased region" description="Basic and acidic residues" evidence="2">
    <location>
        <begin position="347"/>
        <end position="356"/>
    </location>
</feature>
<feature type="region of interest" description="Disordered" evidence="2">
    <location>
        <begin position="84"/>
        <end position="117"/>
    </location>
</feature>
<feature type="region of interest" description="Disordered" evidence="2">
    <location>
        <begin position="669"/>
        <end position="698"/>
    </location>
</feature>
<keyword evidence="1" id="KW-0175">Coiled coil</keyword>
<dbReference type="STRING" id="4540.A0A3L6QCS9"/>
<feature type="compositionally biased region" description="Basic and acidic residues" evidence="2">
    <location>
        <begin position="98"/>
        <end position="113"/>
    </location>
</feature>
<comment type="caution">
    <text evidence="3">The sequence shown here is derived from an EMBL/GenBank/DDBJ whole genome shotgun (WGS) entry which is preliminary data.</text>
</comment>
<name>A0A3L6QCS9_PANMI</name>
<evidence type="ECO:0000256" key="2">
    <source>
        <dbReference type="SAM" id="MobiDB-lite"/>
    </source>
</evidence>
<feature type="region of interest" description="Disordered" evidence="2">
    <location>
        <begin position="133"/>
        <end position="172"/>
    </location>
</feature>
<feature type="coiled-coil region" evidence="1">
    <location>
        <begin position="517"/>
        <end position="618"/>
    </location>
</feature>
<dbReference type="OrthoDB" id="691984at2759"/>
<evidence type="ECO:0000313" key="4">
    <source>
        <dbReference type="Proteomes" id="UP000275267"/>
    </source>
</evidence>
<dbReference type="InterPro" id="IPR043424">
    <property type="entry name" value="BLT-like"/>
</dbReference>
<dbReference type="EMBL" id="PQIB02000012">
    <property type="protein sequence ID" value="RLM78139.1"/>
    <property type="molecule type" value="Genomic_DNA"/>
</dbReference>
<proteinExistence type="predicted"/>
<feature type="region of interest" description="Disordered" evidence="2">
    <location>
        <begin position="343"/>
        <end position="397"/>
    </location>
</feature>
<feature type="compositionally biased region" description="Basic and acidic residues" evidence="2">
    <location>
        <begin position="737"/>
        <end position="748"/>
    </location>
</feature>
<reference evidence="4" key="1">
    <citation type="journal article" date="2019" name="Nat. Commun.">
        <title>The genome of broomcorn millet.</title>
        <authorList>
            <person name="Zou C."/>
            <person name="Miki D."/>
            <person name="Li D."/>
            <person name="Tang Q."/>
            <person name="Xiao L."/>
            <person name="Rajput S."/>
            <person name="Deng P."/>
            <person name="Jia W."/>
            <person name="Huang R."/>
            <person name="Zhang M."/>
            <person name="Sun Y."/>
            <person name="Hu J."/>
            <person name="Fu X."/>
            <person name="Schnable P.S."/>
            <person name="Li F."/>
            <person name="Zhang H."/>
            <person name="Feng B."/>
            <person name="Zhu X."/>
            <person name="Liu R."/>
            <person name="Schnable J.C."/>
            <person name="Zhu J.-K."/>
            <person name="Zhang H."/>
        </authorList>
    </citation>
    <scope>NUCLEOTIDE SEQUENCE [LARGE SCALE GENOMIC DNA]</scope>
</reference>
<feature type="compositionally biased region" description="Low complexity" evidence="2">
    <location>
        <begin position="84"/>
        <end position="97"/>
    </location>
</feature>
<keyword evidence="4" id="KW-1185">Reference proteome</keyword>
<feature type="region of interest" description="Disordered" evidence="2">
    <location>
        <begin position="242"/>
        <end position="285"/>
    </location>
</feature>
<gene>
    <name evidence="3" type="ORF">C2845_PM12G15140</name>
</gene>
<sequence>MASSFPLHRRGAEACACVEGFRLAAQWARQGTIILESDCARVVEAMRKKKDDSSLSFIFKEALEHARLPEKWRVEKRPWSPRAATCAAATTSPCRAASARDNRDLGPRPEDARAAASTLDHQLADHLSTLEIREHMPPDPPGRPPVAPADAAAPVGQRQKELAAPPSPSSMSLVARRSHRLYLLVSESRTAMLREAAAELTVTGGASTATKIRKRCAVSPSGASPDRQRRTLRLKRGVRLIGHRRGGGSGSGTGASPCASSGRKRRMSESSWNRHGRHGHADVETRSAASARKLVSALWQLNKGDGGAFEEEEEEIGWDAAAARRSSDHRRSASLEFSKISRRKSKALKDDGDQRSWHNGHSHGPWFSDVMSNGGTVKVHTCPQGRTPARPGGDRAAQAQDLYNSLTASAELVRVLANVLGPAGALGPTAASLLAALRSELDAARARARRLARQHHGRDEEEHHRLRRQLAEEVRAWKARHREKAAAAARLVASELDGERRSRRRAERVGKKLAEALADAEGSLRAATRELEREKAARARLEKVCDELSRGVGGGGAVAEEEELRREAAEAAREELEREREMLQLADELREERVRMKLAEARIQFEEKNAAVDRLRQELEAFLGTSSKEDHQESPFHDEHRHTVDHHRSLQLVLASEFGVDGIDRVVTDKTGQVENGNDGEADDGSEGSDIELNMDGNSWSYKTTSRATTAKNAASVHGSLSDRGTESGAGAGAGAFDRRSQGTRDALELQEWDDVCSDDGASTKDLDEDAERYEAIKNLREQMLAGHGFVFLSQGDADADRDRHRQGLVPQFEDGGLW</sequence>
<organism evidence="3 4">
    <name type="scientific">Panicum miliaceum</name>
    <name type="common">Proso millet</name>
    <name type="synonym">Broomcorn millet</name>
    <dbReference type="NCBI Taxonomy" id="4540"/>
    <lineage>
        <taxon>Eukaryota</taxon>
        <taxon>Viridiplantae</taxon>
        <taxon>Streptophyta</taxon>
        <taxon>Embryophyta</taxon>
        <taxon>Tracheophyta</taxon>
        <taxon>Spermatophyta</taxon>
        <taxon>Magnoliopsida</taxon>
        <taxon>Liliopsida</taxon>
        <taxon>Poales</taxon>
        <taxon>Poaceae</taxon>
        <taxon>PACMAD clade</taxon>
        <taxon>Panicoideae</taxon>
        <taxon>Panicodae</taxon>
        <taxon>Paniceae</taxon>
        <taxon>Panicinae</taxon>
        <taxon>Panicum</taxon>
        <taxon>Panicum sect. Panicum</taxon>
    </lineage>
</organism>
<evidence type="ECO:0000256" key="1">
    <source>
        <dbReference type="SAM" id="Coils"/>
    </source>
</evidence>
<protein>
    <submittedName>
        <fullName evidence="3">Uncharacterized protein</fullName>
    </submittedName>
</protein>
<accession>A0A3L6QCS9</accession>
<feature type="compositionally biased region" description="Pro residues" evidence="2">
    <location>
        <begin position="138"/>
        <end position="147"/>
    </location>
</feature>
<evidence type="ECO:0000313" key="3">
    <source>
        <dbReference type="EMBL" id="RLM78139.1"/>
    </source>
</evidence>
<feature type="compositionally biased region" description="Acidic residues" evidence="2">
    <location>
        <begin position="678"/>
        <end position="690"/>
    </location>
</feature>